<keyword evidence="1" id="KW-0472">Membrane</keyword>
<sequence>MSIIIINSLKYKIGKMIKKKQLWFFFVALISHLFLFISSAISNENNDIKSREFIVNLAYGNGWASQGGEMNWGSYQVSFGEKIADNFFASVVYLNEGHPNNNHRDGFAVIGTGVVDFNQRVKLDFSLGPYFSMNTTHRNKQIYNDKRVGIYGSVAFIYYLIPDGFFLKAQYNHVQMLNSFTTDSVMVGIGANFQNELPSSFSAKDMQISYWLGTSQTNRSKLPLKMGHQLEFKHFINDAAAYSVSYLYEGDNGLVNRQGVVGQIWYLMPISTDWELSAGIGPYYNYDRHEPKNKNDFAGVISLQINYQLVKHLSTNFRFNRVVSFNDKDQDMFMAGIAWNF</sequence>
<keyword evidence="1" id="KW-1133">Transmembrane helix</keyword>
<evidence type="ECO:0000313" key="2">
    <source>
        <dbReference type="EMBL" id="CBA73046.1"/>
    </source>
</evidence>
<reference evidence="2" key="1">
    <citation type="journal article" date="2010" name="Insect Mol. Biol.">
        <title>The draft genome sequence of Arsenophonus nasoniae, son-killer bacterium of Nasonia vitripennis, reveals genes associated with virulence and symbiosis.</title>
        <authorList>
            <person name="Wilkes T."/>
            <person name="Darby A.C."/>
            <person name="Choi J."/>
            <person name="Colborne J.K."/>
            <person name="Werren J.H."/>
            <person name="Hurst G.D.D."/>
        </authorList>
    </citation>
    <scope>NUCLEOTIDE SEQUENCE</scope>
</reference>
<dbReference type="EMBL" id="FN545192">
    <property type="protein sequence ID" value="CBA73046.1"/>
    <property type="molecule type" value="Genomic_DNA"/>
</dbReference>
<dbReference type="AlphaFoldDB" id="D2TZH5"/>
<name>D2TZH5_9GAMM</name>
<feature type="transmembrane region" description="Helical" evidence="1">
    <location>
        <begin position="21"/>
        <end position="41"/>
    </location>
</feature>
<keyword evidence="1" id="KW-0812">Transmembrane</keyword>
<accession>D2TZH5</accession>
<protein>
    <submittedName>
        <fullName evidence="2">Uncharacterized protein</fullName>
    </submittedName>
</protein>
<evidence type="ECO:0000256" key="1">
    <source>
        <dbReference type="SAM" id="Phobius"/>
    </source>
</evidence>
<gene>
    <name evidence="2" type="ORF">ARN_15880</name>
</gene>
<organism evidence="2">
    <name type="scientific">Arsenophonus nasoniae</name>
    <name type="common">son-killer infecting Nasonia vitripennis</name>
    <dbReference type="NCBI Taxonomy" id="638"/>
    <lineage>
        <taxon>Bacteria</taxon>
        <taxon>Pseudomonadati</taxon>
        <taxon>Pseudomonadota</taxon>
        <taxon>Gammaproteobacteria</taxon>
        <taxon>Enterobacterales</taxon>
        <taxon>Morganellaceae</taxon>
        <taxon>Arsenophonus</taxon>
    </lineage>
</organism>
<proteinExistence type="predicted"/>